<protein>
    <recommendedName>
        <fullName evidence="3">DNA topoisomerase (ATP-hydrolyzing)</fullName>
        <ecNumber evidence="3">5.6.2.2</ecNumber>
    </recommendedName>
</protein>
<dbReference type="InterPro" id="IPR006171">
    <property type="entry name" value="TOPRIM_dom"/>
</dbReference>
<dbReference type="InterPro" id="IPR013506">
    <property type="entry name" value="Topo_IIA_bsu_dom2"/>
</dbReference>
<dbReference type="InterPro" id="IPR036890">
    <property type="entry name" value="HATPase_C_sf"/>
</dbReference>
<comment type="cofactor">
    <cofactor evidence="2">
        <name>Mg(2+)</name>
        <dbReference type="ChEBI" id="CHEBI:18420"/>
    </cofactor>
</comment>
<keyword evidence="4" id="KW-0479">Metal-binding</keyword>
<keyword evidence="8" id="KW-0413">Isomerase</keyword>
<dbReference type="Pfam" id="PF02518">
    <property type="entry name" value="HATPase_c"/>
    <property type="match status" value="1"/>
</dbReference>
<feature type="coiled-coil region" evidence="9">
    <location>
        <begin position="381"/>
        <end position="408"/>
    </location>
</feature>
<sequence length="643" mass="72249">MSNYNEHAIEVLEGIEAIRLRPGMYIGGRGSSGLHHLVWEIVNNSLDEHMNGYGDEVILTLHADDAITVQDFGRGIPTGIHPKTGISTLETILTLPHAGGKFGGGGYKVSGGLHGVGATCTNAYSIELIATVNRAAEDKTAAHSLTQWYSRGKKVKEKRGPYKGRPGTTVYFKPDTKEQDPNEGIFEVSTFNVDTIRHRLRQYAFLCPTIQLKFIDEKENTEEVIHFPNGLLDYIKFEQKINLPLHEPWVIRDERDDVSADILLQWTDSFSTSIISFANLIATKEGGTHETGVKTAITRTMNEIATAKGWLKENLTGDEWLEGLTAIISIKLPEPEFEGQTKNKLSNSNVRSVLSQIVTDNLSRIFADAKQLQAVKAIAEKALLARQAREASKKAQQLIRDQEKKKKDKYEHLVSGKFAPCTSKDPAQREFFIVEGESAGGSAKQARDRITQAIQMLKGKVLNVENNRIDRVLDNEEIRSIIINIGCGIGDECDPDKSQYSKIVIMTDADEDGSHIRILLLTFFFRYMLQMVRAGYIYIAQPPLFKVYKDKKVQYAWTVHERDAGLKKLGKGAMSQRFKGLGEMNPDQLWETTMKPETRRLYKVTVDDVLELDQMFSSLMGEKAESRRDFLVENARHLKDVTV</sequence>
<dbReference type="SUPFAM" id="SSF54211">
    <property type="entry name" value="Ribosomal protein S5 domain 2-like"/>
    <property type="match status" value="1"/>
</dbReference>
<dbReference type="SMART" id="SM00387">
    <property type="entry name" value="HATPase_c"/>
    <property type="match status" value="1"/>
</dbReference>
<comment type="caution">
    <text evidence="11">The sequence shown here is derived from an EMBL/GenBank/DDBJ whole genome shotgun (WGS) entry which is preliminary data.</text>
</comment>
<dbReference type="InterPro" id="IPR003594">
    <property type="entry name" value="HATPase_dom"/>
</dbReference>
<keyword evidence="5" id="KW-0460">Magnesium</keyword>
<dbReference type="SMART" id="SM00433">
    <property type="entry name" value="TOP2c"/>
    <property type="match status" value="1"/>
</dbReference>
<dbReference type="OrthoDB" id="9802808at2"/>
<keyword evidence="9" id="KW-0175">Coiled coil</keyword>
<dbReference type="InterPro" id="IPR014721">
    <property type="entry name" value="Ribsml_uS5_D2-typ_fold_subgr"/>
</dbReference>
<dbReference type="GO" id="GO:0005524">
    <property type="term" value="F:ATP binding"/>
    <property type="evidence" value="ECO:0007669"/>
    <property type="project" value="InterPro"/>
</dbReference>
<dbReference type="AlphaFoldDB" id="A0A316DBB1"/>
<dbReference type="InterPro" id="IPR013760">
    <property type="entry name" value="Topo_IIA-like_dom_sf"/>
</dbReference>
<evidence type="ECO:0000256" key="6">
    <source>
        <dbReference type="ARBA" id="ARBA00023029"/>
    </source>
</evidence>
<evidence type="ECO:0000256" key="2">
    <source>
        <dbReference type="ARBA" id="ARBA00001946"/>
    </source>
</evidence>
<dbReference type="PROSITE" id="PS50880">
    <property type="entry name" value="TOPRIM"/>
    <property type="match status" value="1"/>
</dbReference>
<name>A0A316DBB1_9BACL</name>
<evidence type="ECO:0000256" key="9">
    <source>
        <dbReference type="SAM" id="Coils"/>
    </source>
</evidence>
<dbReference type="InterPro" id="IPR002288">
    <property type="entry name" value="DNA_gyrase_B_C"/>
</dbReference>
<gene>
    <name evidence="11" type="ORF">C7459_108202</name>
</gene>
<dbReference type="Pfam" id="PF01751">
    <property type="entry name" value="Toprim"/>
    <property type="match status" value="1"/>
</dbReference>
<keyword evidence="7" id="KW-0238">DNA-binding</keyword>
<dbReference type="InterPro" id="IPR013759">
    <property type="entry name" value="Topo_IIA_B_C"/>
</dbReference>
<dbReference type="EMBL" id="QGGL01000008">
    <property type="protein sequence ID" value="PWK13181.1"/>
    <property type="molecule type" value="Genomic_DNA"/>
</dbReference>
<evidence type="ECO:0000256" key="4">
    <source>
        <dbReference type="ARBA" id="ARBA00022723"/>
    </source>
</evidence>
<dbReference type="PANTHER" id="PTHR45866:SF12">
    <property type="entry name" value="DNA TOPOISOMERASE 4 SUBUNIT B"/>
    <property type="match status" value="1"/>
</dbReference>
<dbReference type="CDD" id="cd00822">
    <property type="entry name" value="TopoII_Trans_DNA_gyrase"/>
    <property type="match status" value="1"/>
</dbReference>
<dbReference type="SUPFAM" id="SSF55874">
    <property type="entry name" value="ATPase domain of HSP90 chaperone/DNA topoisomerase II/histidine kinase"/>
    <property type="match status" value="1"/>
</dbReference>
<evidence type="ECO:0000256" key="8">
    <source>
        <dbReference type="ARBA" id="ARBA00023235"/>
    </source>
</evidence>
<dbReference type="Gene3D" id="3.40.50.670">
    <property type="match status" value="1"/>
</dbReference>
<dbReference type="Gene3D" id="3.30.565.10">
    <property type="entry name" value="Histidine kinase-like ATPase, C-terminal domain"/>
    <property type="match status" value="1"/>
</dbReference>
<accession>A0A316DBB1</accession>
<evidence type="ECO:0000313" key="12">
    <source>
        <dbReference type="Proteomes" id="UP000245634"/>
    </source>
</evidence>
<dbReference type="PRINTS" id="PR01159">
    <property type="entry name" value="DNAGYRASEB"/>
</dbReference>
<dbReference type="NCBIfam" id="NF004189">
    <property type="entry name" value="PRK05644.1"/>
    <property type="match status" value="1"/>
</dbReference>
<reference evidence="11 12" key="1">
    <citation type="submission" date="2018-05" db="EMBL/GenBank/DDBJ databases">
        <title>Genomic Encyclopedia of Type Strains, Phase IV (KMG-IV): sequencing the most valuable type-strain genomes for metagenomic binning, comparative biology and taxonomic classification.</title>
        <authorList>
            <person name="Goeker M."/>
        </authorList>
    </citation>
    <scope>NUCLEOTIDE SEQUENCE [LARGE SCALE GENOMIC DNA]</scope>
    <source>
        <strain evidence="11 12">DSM 18773</strain>
    </source>
</reference>
<dbReference type="RefSeq" id="WP_109689213.1">
    <property type="nucleotide sequence ID" value="NZ_QGGL01000008.1"/>
</dbReference>
<organism evidence="11 12">
    <name type="scientific">Tumebacillus permanentifrigoris</name>
    <dbReference type="NCBI Taxonomy" id="378543"/>
    <lineage>
        <taxon>Bacteria</taxon>
        <taxon>Bacillati</taxon>
        <taxon>Bacillota</taxon>
        <taxon>Bacilli</taxon>
        <taxon>Bacillales</taxon>
        <taxon>Alicyclobacillaceae</taxon>
        <taxon>Tumebacillus</taxon>
    </lineage>
</organism>
<dbReference type="PRINTS" id="PR00418">
    <property type="entry name" value="TPI2FAMILY"/>
</dbReference>
<keyword evidence="12" id="KW-1185">Reference proteome</keyword>
<evidence type="ECO:0000256" key="1">
    <source>
        <dbReference type="ARBA" id="ARBA00000185"/>
    </source>
</evidence>
<evidence type="ECO:0000256" key="7">
    <source>
        <dbReference type="ARBA" id="ARBA00023125"/>
    </source>
</evidence>
<keyword evidence="6" id="KW-0799">Topoisomerase</keyword>
<dbReference type="InterPro" id="IPR001241">
    <property type="entry name" value="Topo_IIA"/>
</dbReference>
<dbReference type="GO" id="GO:0034335">
    <property type="term" value="F:DNA negative supercoiling activity"/>
    <property type="evidence" value="ECO:0007669"/>
    <property type="project" value="UniProtKB-ARBA"/>
</dbReference>
<dbReference type="InterPro" id="IPR020568">
    <property type="entry name" value="Ribosomal_Su5_D2-typ_SF"/>
</dbReference>
<dbReference type="GO" id="GO:0046872">
    <property type="term" value="F:metal ion binding"/>
    <property type="evidence" value="ECO:0007669"/>
    <property type="project" value="UniProtKB-KW"/>
</dbReference>
<proteinExistence type="predicted"/>
<dbReference type="Gene3D" id="3.30.230.10">
    <property type="match status" value="1"/>
</dbReference>
<dbReference type="PANTHER" id="PTHR45866">
    <property type="entry name" value="DNA GYRASE/TOPOISOMERASE SUBUNIT B"/>
    <property type="match status" value="1"/>
</dbReference>
<dbReference type="GO" id="GO:0003677">
    <property type="term" value="F:DNA binding"/>
    <property type="evidence" value="ECO:0007669"/>
    <property type="project" value="UniProtKB-KW"/>
</dbReference>
<dbReference type="SUPFAM" id="SSF56719">
    <property type="entry name" value="Type II DNA topoisomerase"/>
    <property type="match status" value="1"/>
</dbReference>
<evidence type="ECO:0000259" key="10">
    <source>
        <dbReference type="PROSITE" id="PS50880"/>
    </source>
</evidence>
<evidence type="ECO:0000313" key="11">
    <source>
        <dbReference type="EMBL" id="PWK13181.1"/>
    </source>
</evidence>
<evidence type="ECO:0000256" key="3">
    <source>
        <dbReference type="ARBA" id="ARBA00012895"/>
    </source>
</evidence>
<feature type="domain" description="Toprim" evidence="10">
    <location>
        <begin position="429"/>
        <end position="543"/>
    </location>
</feature>
<dbReference type="Pfam" id="PF00986">
    <property type="entry name" value="DNA_gyraseB_C"/>
    <property type="match status" value="1"/>
</dbReference>
<comment type="catalytic activity">
    <reaction evidence="1">
        <text>ATP-dependent breakage, passage and rejoining of double-stranded DNA.</text>
        <dbReference type="EC" id="5.6.2.2"/>
    </reaction>
</comment>
<dbReference type="GO" id="GO:0006265">
    <property type="term" value="P:DNA topological change"/>
    <property type="evidence" value="ECO:0007669"/>
    <property type="project" value="InterPro"/>
</dbReference>
<dbReference type="InterPro" id="IPR000565">
    <property type="entry name" value="Topo_IIA_B"/>
</dbReference>
<dbReference type="Pfam" id="PF00204">
    <property type="entry name" value="DNA_gyraseB"/>
    <property type="match status" value="1"/>
</dbReference>
<evidence type="ECO:0000256" key="5">
    <source>
        <dbReference type="ARBA" id="ARBA00022842"/>
    </source>
</evidence>
<dbReference type="EC" id="5.6.2.2" evidence="3"/>
<dbReference type="Proteomes" id="UP000245634">
    <property type="component" value="Unassembled WGS sequence"/>
</dbReference>